<evidence type="ECO:0000256" key="3">
    <source>
        <dbReference type="ARBA" id="ARBA00023274"/>
    </source>
</evidence>
<evidence type="ECO:0000256" key="1">
    <source>
        <dbReference type="ARBA" id="ARBA00008777"/>
    </source>
</evidence>
<feature type="compositionally biased region" description="Polar residues" evidence="6">
    <location>
        <begin position="151"/>
        <end position="165"/>
    </location>
</feature>
<evidence type="ECO:0000256" key="4">
    <source>
        <dbReference type="HAMAP-Rule" id="MF_01368"/>
    </source>
</evidence>
<gene>
    <name evidence="4" type="primary">rplQ</name>
    <name evidence="7" type="ORF">EDM02_03020</name>
</gene>
<dbReference type="HAMAP" id="MF_01368">
    <property type="entry name" value="Ribosomal_bL17"/>
    <property type="match status" value="1"/>
</dbReference>
<protein>
    <recommendedName>
        <fullName evidence="4">Large ribosomal subunit protein bL17</fullName>
    </recommendedName>
</protein>
<dbReference type="GO" id="GO:0003735">
    <property type="term" value="F:structural constituent of ribosome"/>
    <property type="evidence" value="ECO:0007669"/>
    <property type="project" value="InterPro"/>
</dbReference>
<comment type="subunit">
    <text evidence="4">Part of the 50S ribosomal subunit. Contacts protein L32.</text>
</comment>
<sequence length="165" mass="18913">MRHRNKLNHLNRPAGHRKALLMNLSKSLIMHKRMVTTLSKAKALRKFIEPILSRAKQDTTHARRMVFSQFQDKEPVKELFNHIAEKIGQRPGGYTRIIKLGNRAGDNACMGMVELVDYNEVYTKAKKIVKTTRRRRKKSTTPIAKEIVTDSIAQETASEATSDEE</sequence>
<dbReference type="NCBIfam" id="TIGR00059">
    <property type="entry name" value="L17"/>
    <property type="match status" value="1"/>
</dbReference>
<comment type="similarity">
    <text evidence="1 4 5">Belongs to the bacterial ribosomal protein bL17 family.</text>
</comment>
<name>A0A3N2QC85_9BACT</name>
<evidence type="ECO:0000256" key="2">
    <source>
        <dbReference type="ARBA" id="ARBA00022980"/>
    </source>
</evidence>
<dbReference type="AlphaFoldDB" id="A0A3N2QC85"/>
<feature type="region of interest" description="Disordered" evidence="6">
    <location>
        <begin position="133"/>
        <end position="165"/>
    </location>
</feature>
<dbReference type="Proteomes" id="UP000270927">
    <property type="component" value="Unassembled WGS sequence"/>
</dbReference>
<keyword evidence="8" id="KW-1185">Reference proteome</keyword>
<dbReference type="RefSeq" id="WP_123662946.1">
    <property type="nucleotide sequence ID" value="NZ_RARA01000024.1"/>
</dbReference>
<evidence type="ECO:0000313" key="7">
    <source>
        <dbReference type="EMBL" id="ROT47381.1"/>
    </source>
</evidence>
<proteinExistence type="inferred from homology"/>
<reference evidence="7 8" key="1">
    <citation type="submission" date="2018-09" db="EMBL/GenBank/DDBJ databases">
        <title>Comparative Genomics of Wolbachia-Cardinium Dual Endosymbiosis in a Plant-Parasitic Nematode.</title>
        <authorList>
            <person name="Brown A.M.V."/>
            <person name="Wasala S.K."/>
            <person name="Howe D.K."/>
            <person name="Peetz A.B."/>
            <person name="Zasada I.A."/>
            <person name="Denver D.R."/>
        </authorList>
    </citation>
    <scope>NUCLEOTIDE SEQUENCE [LARGE SCALE GENOMIC DNA]</scope>
    <source>
        <strain evidence="7 8">Pp_1</strain>
    </source>
</reference>
<dbReference type="SUPFAM" id="SSF64263">
    <property type="entry name" value="Prokaryotic ribosomal protein L17"/>
    <property type="match status" value="1"/>
</dbReference>
<organism evidence="7 8">
    <name type="scientific">Candidatus Cardinium hertigii</name>
    <dbReference type="NCBI Taxonomy" id="247481"/>
    <lineage>
        <taxon>Bacteria</taxon>
        <taxon>Pseudomonadati</taxon>
        <taxon>Bacteroidota</taxon>
        <taxon>Cytophagia</taxon>
        <taxon>Cytophagales</taxon>
        <taxon>Amoebophilaceae</taxon>
        <taxon>Candidatus Cardinium</taxon>
    </lineage>
</organism>
<dbReference type="PANTHER" id="PTHR14413:SF16">
    <property type="entry name" value="LARGE RIBOSOMAL SUBUNIT PROTEIN BL17M"/>
    <property type="match status" value="1"/>
</dbReference>
<evidence type="ECO:0000256" key="5">
    <source>
        <dbReference type="RuleBase" id="RU000660"/>
    </source>
</evidence>
<accession>A0A3N2QC85</accession>
<evidence type="ECO:0000313" key="8">
    <source>
        <dbReference type="Proteomes" id="UP000270927"/>
    </source>
</evidence>
<dbReference type="GO" id="GO:0006412">
    <property type="term" value="P:translation"/>
    <property type="evidence" value="ECO:0007669"/>
    <property type="project" value="UniProtKB-UniRule"/>
</dbReference>
<dbReference type="InterPro" id="IPR000456">
    <property type="entry name" value="Ribosomal_bL17"/>
</dbReference>
<comment type="caution">
    <text evidence="7">The sequence shown here is derived from an EMBL/GenBank/DDBJ whole genome shotgun (WGS) entry which is preliminary data.</text>
</comment>
<evidence type="ECO:0000256" key="6">
    <source>
        <dbReference type="SAM" id="MobiDB-lite"/>
    </source>
</evidence>
<keyword evidence="2 4" id="KW-0689">Ribosomal protein</keyword>
<dbReference type="Gene3D" id="3.90.1030.10">
    <property type="entry name" value="Ribosomal protein L17"/>
    <property type="match status" value="1"/>
</dbReference>
<dbReference type="GO" id="GO:0022625">
    <property type="term" value="C:cytosolic large ribosomal subunit"/>
    <property type="evidence" value="ECO:0007669"/>
    <property type="project" value="TreeGrafter"/>
</dbReference>
<dbReference type="InterPro" id="IPR036373">
    <property type="entry name" value="Ribosomal_bL17_sf"/>
</dbReference>
<dbReference type="PANTHER" id="PTHR14413">
    <property type="entry name" value="RIBOSOMAL PROTEIN L17"/>
    <property type="match status" value="1"/>
</dbReference>
<dbReference type="OrthoDB" id="9809073at2"/>
<dbReference type="Pfam" id="PF01196">
    <property type="entry name" value="Ribosomal_L17"/>
    <property type="match status" value="1"/>
</dbReference>
<keyword evidence="3 4" id="KW-0687">Ribonucleoprotein</keyword>
<dbReference type="EMBL" id="RARA01000024">
    <property type="protein sequence ID" value="ROT47381.1"/>
    <property type="molecule type" value="Genomic_DNA"/>
</dbReference>